<feature type="domain" description="ABC transporter" evidence="3">
    <location>
        <begin position="5"/>
        <end position="231"/>
    </location>
</feature>
<dbReference type="GO" id="GO:0005524">
    <property type="term" value="F:ATP binding"/>
    <property type="evidence" value="ECO:0007669"/>
    <property type="project" value="UniProtKB-KW"/>
</dbReference>
<evidence type="ECO:0000313" key="5">
    <source>
        <dbReference type="Proteomes" id="UP001296776"/>
    </source>
</evidence>
<dbReference type="EMBL" id="NRSJ01000045">
    <property type="protein sequence ID" value="MBK1706607.1"/>
    <property type="molecule type" value="Genomic_DNA"/>
</dbReference>
<dbReference type="GO" id="GO:0016887">
    <property type="term" value="F:ATP hydrolysis activity"/>
    <property type="evidence" value="ECO:0007669"/>
    <property type="project" value="InterPro"/>
</dbReference>
<dbReference type="CDD" id="cd03230">
    <property type="entry name" value="ABC_DR_subfamily_A"/>
    <property type="match status" value="1"/>
</dbReference>
<keyword evidence="4" id="KW-0808">Transferase</keyword>
<dbReference type="PANTHER" id="PTHR43158">
    <property type="entry name" value="SKFA PEPTIDE EXPORT ATP-BINDING PROTEIN SKFE"/>
    <property type="match status" value="1"/>
</dbReference>
<dbReference type="GO" id="GO:0008168">
    <property type="term" value="F:methyltransferase activity"/>
    <property type="evidence" value="ECO:0007669"/>
    <property type="project" value="UniProtKB-KW"/>
</dbReference>
<sequence>MTAAIQVEQLAHRYGQRFIYQDLSFSVPEGKVVALLGKNGVGKTTLIRLLMGFLRPSAGQCQVLGEPSHALSPRTRARIGLLFEGHLAYDFMTIAQIERFYRPFYRRWRRELYYDLVDRLGLSPDHKIGDMSCGQRSQVVLGLIFAQDPDLMILDDYSMGLDAGYRRLFLDYLRRFLDEGGKTVFVTSHVVQDMESLVDEVIFLQRGGAVKQLPLADFRRQFRCFGFQVEGDAPPQADGLIENVDLHGREPVLYSFAAPERLAAHLATHWPQVRLGDEQALTLEDAFIGLTGKY</sequence>
<evidence type="ECO:0000313" key="4">
    <source>
        <dbReference type="EMBL" id="MBK1706607.1"/>
    </source>
</evidence>
<proteinExistence type="predicted"/>
<protein>
    <submittedName>
        <fullName evidence="4">Methyltransferase</fullName>
    </submittedName>
</protein>
<keyword evidence="5" id="KW-1185">Reference proteome</keyword>
<dbReference type="RefSeq" id="WP_200348061.1">
    <property type="nucleotide sequence ID" value="NZ_NRSJ01000045.1"/>
</dbReference>
<dbReference type="Pfam" id="PF00005">
    <property type="entry name" value="ABC_tran"/>
    <property type="match status" value="1"/>
</dbReference>
<accession>A0AAJ0U7G2</accession>
<dbReference type="Gene3D" id="3.40.50.300">
    <property type="entry name" value="P-loop containing nucleotide triphosphate hydrolases"/>
    <property type="match status" value="1"/>
</dbReference>
<dbReference type="GO" id="GO:0032259">
    <property type="term" value="P:methylation"/>
    <property type="evidence" value="ECO:0007669"/>
    <property type="project" value="UniProtKB-KW"/>
</dbReference>
<reference evidence="4" key="2">
    <citation type="journal article" date="2020" name="Microorganisms">
        <title>Osmotic Adaptation and Compatible Solute Biosynthesis of Phototrophic Bacteria as Revealed from Genome Analyses.</title>
        <authorList>
            <person name="Imhoff J.F."/>
            <person name="Rahn T."/>
            <person name="Kunzel S."/>
            <person name="Keller A."/>
            <person name="Neulinger S.C."/>
        </authorList>
    </citation>
    <scope>NUCLEOTIDE SEQUENCE</scope>
    <source>
        <strain evidence="4">DSM 11080</strain>
    </source>
</reference>
<evidence type="ECO:0000259" key="3">
    <source>
        <dbReference type="PROSITE" id="PS50893"/>
    </source>
</evidence>
<dbReference type="PANTHER" id="PTHR43158:SF10">
    <property type="entry name" value="ABC TRANSPORTER ATP-BINDING PROTEIN YTRB"/>
    <property type="match status" value="1"/>
</dbReference>
<dbReference type="SUPFAM" id="SSF52540">
    <property type="entry name" value="P-loop containing nucleoside triphosphate hydrolases"/>
    <property type="match status" value="1"/>
</dbReference>
<organism evidence="4 5">
    <name type="scientific">Halochromatium glycolicum</name>
    <dbReference type="NCBI Taxonomy" id="85075"/>
    <lineage>
        <taxon>Bacteria</taxon>
        <taxon>Pseudomonadati</taxon>
        <taxon>Pseudomonadota</taxon>
        <taxon>Gammaproteobacteria</taxon>
        <taxon>Chromatiales</taxon>
        <taxon>Chromatiaceae</taxon>
        <taxon>Halochromatium</taxon>
    </lineage>
</organism>
<dbReference type="InterPro" id="IPR027417">
    <property type="entry name" value="P-loop_NTPase"/>
</dbReference>
<reference evidence="4" key="1">
    <citation type="submission" date="2017-08" db="EMBL/GenBank/DDBJ databases">
        <authorList>
            <person name="Imhoff J.F."/>
            <person name="Rahn T."/>
            <person name="Kuenzel S."/>
            <person name="Neulinger S.C."/>
        </authorList>
    </citation>
    <scope>NUCLEOTIDE SEQUENCE</scope>
    <source>
        <strain evidence="4">DSM 11080</strain>
    </source>
</reference>
<dbReference type="AlphaFoldDB" id="A0AAJ0U7G2"/>
<keyword evidence="1" id="KW-0547">Nucleotide-binding</keyword>
<dbReference type="InterPro" id="IPR003593">
    <property type="entry name" value="AAA+_ATPase"/>
</dbReference>
<keyword evidence="2" id="KW-0067">ATP-binding</keyword>
<dbReference type="Proteomes" id="UP001296776">
    <property type="component" value="Unassembled WGS sequence"/>
</dbReference>
<comment type="caution">
    <text evidence="4">The sequence shown here is derived from an EMBL/GenBank/DDBJ whole genome shotgun (WGS) entry which is preliminary data.</text>
</comment>
<name>A0AAJ0U7G2_9GAMM</name>
<dbReference type="PROSITE" id="PS50893">
    <property type="entry name" value="ABC_TRANSPORTER_2"/>
    <property type="match status" value="1"/>
</dbReference>
<evidence type="ECO:0000256" key="2">
    <source>
        <dbReference type="ARBA" id="ARBA00022840"/>
    </source>
</evidence>
<dbReference type="SMART" id="SM00382">
    <property type="entry name" value="AAA"/>
    <property type="match status" value="1"/>
</dbReference>
<evidence type="ECO:0000256" key="1">
    <source>
        <dbReference type="ARBA" id="ARBA00022741"/>
    </source>
</evidence>
<dbReference type="InterPro" id="IPR003439">
    <property type="entry name" value="ABC_transporter-like_ATP-bd"/>
</dbReference>
<keyword evidence="4" id="KW-0489">Methyltransferase</keyword>
<gene>
    <name evidence="4" type="ORF">CKO40_19170</name>
</gene>